<accession>A0AAP0LUC1</accession>
<feature type="region of interest" description="Disordered" evidence="1">
    <location>
        <begin position="1"/>
        <end position="77"/>
    </location>
</feature>
<feature type="compositionally biased region" description="Basic and acidic residues" evidence="1">
    <location>
        <begin position="7"/>
        <end position="20"/>
    </location>
</feature>
<evidence type="ECO:0000256" key="1">
    <source>
        <dbReference type="SAM" id="MobiDB-lite"/>
    </source>
</evidence>
<feature type="compositionally biased region" description="Basic and acidic residues" evidence="1">
    <location>
        <begin position="223"/>
        <end position="238"/>
    </location>
</feature>
<comment type="caution">
    <text evidence="2">The sequence shown here is derived from an EMBL/GenBank/DDBJ whole genome shotgun (WGS) entry which is preliminary data.</text>
</comment>
<organism evidence="2 3">
    <name type="scientific">Citrus x changshan-huyou</name>
    <dbReference type="NCBI Taxonomy" id="2935761"/>
    <lineage>
        <taxon>Eukaryota</taxon>
        <taxon>Viridiplantae</taxon>
        <taxon>Streptophyta</taxon>
        <taxon>Embryophyta</taxon>
        <taxon>Tracheophyta</taxon>
        <taxon>Spermatophyta</taxon>
        <taxon>Magnoliopsida</taxon>
        <taxon>eudicotyledons</taxon>
        <taxon>Gunneridae</taxon>
        <taxon>Pentapetalae</taxon>
        <taxon>rosids</taxon>
        <taxon>malvids</taxon>
        <taxon>Sapindales</taxon>
        <taxon>Rutaceae</taxon>
        <taxon>Aurantioideae</taxon>
        <taxon>Citrus</taxon>
    </lineage>
</organism>
<reference evidence="2 3" key="1">
    <citation type="submission" date="2024-05" db="EMBL/GenBank/DDBJ databases">
        <title>Haplotype-resolved chromosome-level genome assembly of Huyou (Citrus changshanensis).</title>
        <authorList>
            <person name="Miao C."/>
            <person name="Chen W."/>
            <person name="Wu Y."/>
            <person name="Wang L."/>
            <person name="Zhao S."/>
            <person name="Grierson D."/>
            <person name="Xu C."/>
            <person name="Chen K."/>
        </authorList>
    </citation>
    <scope>NUCLEOTIDE SEQUENCE [LARGE SCALE GENOMIC DNA]</scope>
    <source>
        <strain evidence="2">01-14</strain>
        <tissue evidence="2">Leaf</tissue>
    </source>
</reference>
<proteinExistence type="predicted"/>
<sequence>MEEDGMKDEAKAFAKEDRKTRGQVKAFTKGEDKKKRKDDVNPGGILDRMIPKKKHQQQQEGEGGEEQSQNVAPSQEQIKDVSVQQYHDILSEDVNLLSGLSKAIRNYCGRQNDARFEKLIADYREIVDFPSRDFTGLGERLCKLQKDYKLTDPVEDKMKDQVNLGGGFLDRVIPTQDEQLLVVVDKDKAKRDILEAMRLLWDKINSVQDSAQQQPVYIAPSEEESKEKDEEEEKKKMGDIQITTKMGGNGEARNKEVAEDVVRQEKNFIDDQIVACDNRGSVLNFNLQS</sequence>
<feature type="region of interest" description="Disordered" evidence="1">
    <location>
        <begin position="218"/>
        <end position="255"/>
    </location>
</feature>
<protein>
    <submittedName>
        <fullName evidence="2">Uncharacterized protein</fullName>
    </submittedName>
</protein>
<dbReference type="EMBL" id="JBCGBO010000007">
    <property type="protein sequence ID" value="KAK9186836.1"/>
    <property type="molecule type" value="Genomic_DNA"/>
</dbReference>
<name>A0AAP0LUC1_9ROSI</name>
<gene>
    <name evidence="2" type="ORF">WN944_018225</name>
</gene>
<dbReference type="AlphaFoldDB" id="A0AAP0LUC1"/>
<evidence type="ECO:0000313" key="3">
    <source>
        <dbReference type="Proteomes" id="UP001428341"/>
    </source>
</evidence>
<dbReference type="Proteomes" id="UP001428341">
    <property type="component" value="Unassembled WGS sequence"/>
</dbReference>
<keyword evidence="3" id="KW-1185">Reference proteome</keyword>
<feature type="compositionally biased region" description="Basic and acidic residues" evidence="1">
    <location>
        <begin position="28"/>
        <end position="40"/>
    </location>
</feature>
<evidence type="ECO:0000313" key="2">
    <source>
        <dbReference type="EMBL" id="KAK9186836.1"/>
    </source>
</evidence>